<dbReference type="RefSeq" id="XP_024586456.1">
    <property type="nucleotide sequence ID" value="XM_024721349.1"/>
</dbReference>
<evidence type="ECO:0000313" key="2">
    <source>
        <dbReference type="Proteomes" id="UP000054928"/>
    </source>
</evidence>
<protein>
    <submittedName>
        <fullName evidence="1">Uncharacterized protein</fullName>
    </submittedName>
</protein>
<dbReference type="Proteomes" id="UP000054928">
    <property type="component" value="Unassembled WGS sequence"/>
</dbReference>
<organism evidence="1 2">
    <name type="scientific">Plasmopara halstedii</name>
    <name type="common">Downy mildew of sunflower</name>
    <dbReference type="NCBI Taxonomy" id="4781"/>
    <lineage>
        <taxon>Eukaryota</taxon>
        <taxon>Sar</taxon>
        <taxon>Stramenopiles</taxon>
        <taxon>Oomycota</taxon>
        <taxon>Peronosporomycetes</taxon>
        <taxon>Peronosporales</taxon>
        <taxon>Peronosporaceae</taxon>
        <taxon>Plasmopara</taxon>
    </lineage>
</organism>
<reference evidence="2" key="1">
    <citation type="submission" date="2014-09" db="EMBL/GenBank/DDBJ databases">
        <authorList>
            <person name="Sharma Rahul"/>
            <person name="Thines Marco"/>
        </authorList>
    </citation>
    <scope>NUCLEOTIDE SEQUENCE [LARGE SCALE GENOMIC DNA]</scope>
</reference>
<dbReference type="EMBL" id="CCYD01003101">
    <property type="protein sequence ID" value="CEG50087.1"/>
    <property type="molecule type" value="Genomic_DNA"/>
</dbReference>
<dbReference type="AlphaFoldDB" id="A0A0P1B7X4"/>
<name>A0A0P1B7X4_PLAHL</name>
<evidence type="ECO:0000313" key="1">
    <source>
        <dbReference type="EMBL" id="CEG50087.1"/>
    </source>
</evidence>
<proteinExistence type="predicted"/>
<keyword evidence="2" id="KW-1185">Reference proteome</keyword>
<sequence length="58" mass="6475">MDMLMDNPATIVQDFAKKGVIVPKYVARVESLADLLTKSLPASRMKELREKVGLVDIE</sequence>
<dbReference type="GeneID" id="36402869"/>
<accession>A0A0P1B7X4</accession>